<evidence type="ECO:0000313" key="4">
    <source>
        <dbReference type="EMBL" id="MEN1946511.1"/>
    </source>
</evidence>
<evidence type="ECO:0000256" key="3">
    <source>
        <dbReference type="SAM" id="MobiDB-lite"/>
    </source>
</evidence>
<feature type="region of interest" description="Disordered" evidence="3">
    <location>
        <begin position="395"/>
        <end position="426"/>
    </location>
</feature>
<dbReference type="RefSeq" id="WP_342112947.1">
    <property type="nucleotide sequence ID" value="NZ_JBCAUN010000001.1"/>
</dbReference>
<dbReference type="Proteomes" id="UP001425155">
    <property type="component" value="Unassembled WGS sequence"/>
</dbReference>
<feature type="compositionally biased region" description="Low complexity" evidence="3">
    <location>
        <begin position="406"/>
        <end position="426"/>
    </location>
</feature>
<name>A0ABU9W5Q6_9MICO</name>
<gene>
    <name evidence="4" type="ORF">WJX64_08140</name>
</gene>
<proteinExistence type="predicted"/>
<keyword evidence="1" id="KW-0547">Nucleotide-binding</keyword>
<evidence type="ECO:0000256" key="1">
    <source>
        <dbReference type="ARBA" id="ARBA00022741"/>
    </source>
</evidence>
<keyword evidence="5" id="KW-1185">Reference proteome</keyword>
<evidence type="ECO:0000313" key="5">
    <source>
        <dbReference type="Proteomes" id="UP001425155"/>
    </source>
</evidence>
<comment type="caution">
    <text evidence="4">The sequence shown here is derived from an EMBL/GenBank/DDBJ whole genome shotgun (WGS) entry which is preliminary data.</text>
</comment>
<dbReference type="Gene3D" id="3.40.50.300">
    <property type="entry name" value="P-loop containing nucleotide triphosphate hydrolases"/>
    <property type="match status" value="1"/>
</dbReference>
<protein>
    <submittedName>
        <fullName evidence="4">Regulator</fullName>
    </submittedName>
</protein>
<accession>A0ABU9W5Q6</accession>
<reference evidence="4 5" key="1">
    <citation type="submission" date="2024-03" db="EMBL/GenBank/DDBJ databases">
        <title>YIM 134122 draft genome.</title>
        <authorList>
            <person name="Zuo S."/>
            <person name="Xiong L."/>
        </authorList>
    </citation>
    <scope>NUCLEOTIDE SEQUENCE [LARGE SCALE GENOMIC DNA]</scope>
    <source>
        <strain evidence="4 5">YIM 134122</strain>
    </source>
</reference>
<dbReference type="SUPFAM" id="SSF52540">
    <property type="entry name" value="P-loop containing nucleoside triphosphate hydrolases"/>
    <property type="match status" value="1"/>
</dbReference>
<dbReference type="PANTHER" id="PTHR43384:SF6">
    <property type="entry name" value="SEPTUM SITE-DETERMINING PROTEIN MIND HOMOLOG, CHLOROPLASTIC"/>
    <property type="match status" value="1"/>
</dbReference>
<dbReference type="InterPro" id="IPR027417">
    <property type="entry name" value="P-loop_NTPase"/>
</dbReference>
<dbReference type="EMBL" id="JBCLVG010000001">
    <property type="protein sequence ID" value="MEN1946511.1"/>
    <property type="molecule type" value="Genomic_DNA"/>
</dbReference>
<dbReference type="InterPro" id="IPR050625">
    <property type="entry name" value="ParA/MinD_ATPase"/>
</dbReference>
<dbReference type="PANTHER" id="PTHR43384">
    <property type="entry name" value="SEPTUM SITE-DETERMINING PROTEIN MIND HOMOLOG, CHLOROPLASTIC-RELATED"/>
    <property type="match status" value="1"/>
</dbReference>
<keyword evidence="2" id="KW-0067">ATP-binding</keyword>
<evidence type="ECO:0000256" key="2">
    <source>
        <dbReference type="ARBA" id="ARBA00022840"/>
    </source>
</evidence>
<sequence>MAAIALLLDRAVEDALLADMIEHGHSVVARSATARELILILDGLELDAVVASAAGISRELLDACDRRGVRVIGIAANDSGRRHASELGLFEVLDADSTWDDVENVLGHRGPPPVGVPAPLTGGPVSGVIAVWGPTGAPGRTTLAINVAAEVAARGHSVLLADVDPYGGTIAPALGLLDEAPGFAAACRLAGADSLTRAELDRIAQRHGTRDDAFRVLTGISRAARWPELGGSRVTAVLDACRRWVDVVVVDTGFSLETDEEISSDLFAPRRNGATIAALRSADHVIAVGGADPIALPRFLRGYADLAEAIEPQRVSVVVNRLRTSASGVGAAGHVLATLRRFGGIEQAHIVPDDRRGVDAAVLAGGTLREVSRRSPARQAIERFVDEQLVPRQDAAARDVRRRTRAASGAAVGAPSVAASVPSSGR</sequence>
<organism evidence="4 5">
    <name type="scientific">Leifsonia stereocauli</name>
    <dbReference type="NCBI Taxonomy" id="3134136"/>
    <lineage>
        <taxon>Bacteria</taxon>
        <taxon>Bacillati</taxon>
        <taxon>Actinomycetota</taxon>
        <taxon>Actinomycetes</taxon>
        <taxon>Micrococcales</taxon>
        <taxon>Microbacteriaceae</taxon>
        <taxon>Leifsonia</taxon>
    </lineage>
</organism>